<accession>A0A7V0NEG0</accession>
<name>A0A7V0NEG0_DESA2</name>
<dbReference type="InterPro" id="IPR051207">
    <property type="entry name" value="ComplexI_NDUFA9_subunit"/>
</dbReference>
<dbReference type="Gene3D" id="3.40.50.720">
    <property type="entry name" value="NAD(P)-binding Rossmann-like Domain"/>
    <property type="match status" value="1"/>
</dbReference>
<proteinExistence type="predicted"/>
<dbReference type="SUPFAM" id="SSF51735">
    <property type="entry name" value="NAD(P)-binding Rossmann-fold domains"/>
    <property type="match status" value="1"/>
</dbReference>
<dbReference type="GO" id="GO:0044877">
    <property type="term" value="F:protein-containing complex binding"/>
    <property type="evidence" value="ECO:0007669"/>
    <property type="project" value="TreeGrafter"/>
</dbReference>
<dbReference type="PANTHER" id="PTHR12126">
    <property type="entry name" value="NADH-UBIQUINONE OXIDOREDUCTASE 39 KDA SUBUNIT-RELATED"/>
    <property type="match status" value="1"/>
</dbReference>
<reference evidence="2" key="1">
    <citation type="journal article" date="2020" name="mSystems">
        <title>Genome- and Community-Level Interaction Insights into Carbon Utilization and Element Cycling Functions of Hydrothermarchaeota in Hydrothermal Sediment.</title>
        <authorList>
            <person name="Zhou Z."/>
            <person name="Liu Y."/>
            <person name="Xu W."/>
            <person name="Pan J."/>
            <person name="Luo Z.H."/>
            <person name="Li M."/>
        </authorList>
    </citation>
    <scope>NUCLEOTIDE SEQUENCE [LARGE SCALE GENOMIC DNA]</scope>
    <source>
        <strain evidence="2">HyVt-113</strain>
    </source>
</reference>
<evidence type="ECO:0000259" key="1">
    <source>
        <dbReference type="Pfam" id="PF01370"/>
    </source>
</evidence>
<evidence type="ECO:0000313" key="2">
    <source>
        <dbReference type="EMBL" id="HDD35631.1"/>
    </source>
</evidence>
<dbReference type="InterPro" id="IPR001509">
    <property type="entry name" value="Epimerase_deHydtase"/>
</dbReference>
<protein>
    <submittedName>
        <fullName evidence="2">NAD-dependent epimerase/dehydratase family protein</fullName>
    </submittedName>
</protein>
<dbReference type="AlphaFoldDB" id="A0A7V0NEG0"/>
<dbReference type="Pfam" id="PF01370">
    <property type="entry name" value="Epimerase"/>
    <property type="match status" value="1"/>
</dbReference>
<organism evidence="2">
    <name type="scientific">Desulfofervidus auxilii</name>
    <dbReference type="NCBI Taxonomy" id="1621989"/>
    <lineage>
        <taxon>Bacteria</taxon>
        <taxon>Pseudomonadati</taxon>
        <taxon>Thermodesulfobacteriota</taxon>
        <taxon>Candidatus Desulfofervidia</taxon>
        <taxon>Candidatus Desulfofervidales</taxon>
        <taxon>Candidatus Desulfofervidaceae</taxon>
        <taxon>Candidatus Desulfofervidus</taxon>
    </lineage>
</organism>
<comment type="caution">
    <text evidence="2">The sequence shown here is derived from an EMBL/GenBank/DDBJ whole genome shotgun (WGS) entry which is preliminary data.</text>
</comment>
<dbReference type="InterPro" id="IPR036291">
    <property type="entry name" value="NAD(P)-bd_dom_sf"/>
</dbReference>
<sequence length="291" mass="32832">MIFVTGGTGFVGNHIVGALLSLGEGVKCLVRPGSEKRLRHKVEMVKGDIFLPDLAKRIEGCKAIIHLIGIIREFPKKGITFKKLHVDATYAALEAAKKAGIRRFIHMSALGTRENAVSEYHKTKFEAETLVKESGLVYTIFRPSVIYGPYDHFVTMLSKVIKISPILPIIGDGLYKMQPVHVKTVALAFVFALYLSQSENKVFELGGPEALSYNKIVDIIANVFNKKIKKIHVPLNMVNFFTKRLQNFPFYPLTEDMLVMLLEGNVVKDNKFYEVFPLKPIRFSEGLRYLK</sequence>
<gene>
    <name evidence="2" type="ORF">ENF30_02395</name>
</gene>
<feature type="domain" description="NAD-dependent epimerase/dehydratase" evidence="1">
    <location>
        <begin position="2"/>
        <end position="206"/>
    </location>
</feature>
<dbReference type="PANTHER" id="PTHR12126:SF11">
    <property type="entry name" value="NADH DEHYDROGENASE [UBIQUINONE] 1 ALPHA SUBCOMPLEX SUBUNIT 9, MITOCHONDRIAL"/>
    <property type="match status" value="1"/>
</dbReference>
<dbReference type="Proteomes" id="UP000885706">
    <property type="component" value="Unassembled WGS sequence"/>
</dbReference>
<dbReference type="EMBL" id="DQWQ01000103">
    <property type="protein sequence ID" value="HDD35631.1"/>
    <property type="molecule type" value="Genomic_DNA"/>
</dbReference>